<feature type="binding site" evidence="16">
    <location>
        <position position="94"/>
    </location>
    <ligand>
        <name>Ca(2+)</name>
        <dbReference type="ChEBI" id="CHEBI:29108"/>
        <label>1</label>
    </ligand>
</feature>
<evidence type="ECO:0000256" key="3">
    <source>
        <dbReference type="ARBA" id="ARBA00006873"/>
    </source>
</evidence>
<keyword evidence="13 19" id="KW-0376">Hydrogen peroxide</keyword>
<keyword evidence="12" id="KW-0873">Pyrrolidone carboxylic acid</keyword>
<evidence type="ECO:0000256" key="7">
    <source>
        <dbReference type="ARBA" id="ARBA00022837"/>
    </source>
</evidence>
<organism evidence="21 22">
    <name type="scientific">Panicum virgatum</name>
    <name type="common">Blackwell switchgrass</name>
    <dbReference type="NCBI Taxonomy" id="38727"/>
    <lineage>
        <taxon>Eukaryota</taxon>
        <taxon>Viridiplantae</taxon>
        <taxon>Streptophyta</taxon>
        <taxon>Embryophyta</taxon>
        <taxon>Tracheophyta</taxon>
        <taxon>Spermatophyta</taxon>
        <taxon>Magnoliopsida</taxon>
        <taxon>Liliopsida</taxon>
        <taxon>Poales</taxon>
        <taxon>Poaceae</taxon>
        <taxon>PACMAD clade</taxon>
        <taxon>Panicoideae</taxon>
        <taxon>Panicodae</taxon>
        <taxon>Paniceae</taxon>
        <taxon>Panicinae</taxon>
        <taxon>Panicum</taxon>
        <taxon>Panicum sect. Hiantes</taxon>
    </lineage>
</organism>
<evidence type="ECO:0000256" key="16">
    <source>
        <dbReference type="PIRSR" id="PIRSR600823-3"/>
    </source>
</evidence>
<evidence type="ECO:0000256" key="6">
    <source>
        <dbReference type="ARBA" id="ARBA00022723"/>
    </source>
</evidence>
<evidence type="ECO:0000256" key="13">
    <source>
        <dbReference type="ARBA" id="ARBA00023324"/>
    </source>
</evidence>
<evidence type="ECO:0000256" key="4">
    <source>
        <dbReference type="ARBA" id="ARBA00022559"/>
    </source>
</evidence>
<dbReference type="GO" id="GO:0046872">
    <property type="term" value="F:metal ion binding"/>
    <property type="evidence" value="ECO:0007669"/>
    <property type="project" value="UniProtKB-UniRule"/>
</dbReference>
<dbReference type="EC" id="1.11.1.7" evidence="19"/>
<dbReference type="GO" id="GO:0006979">
    <property type="term" value="P:response to oxidative stress"/>
    <property type="evidence" value="ECO:0007669"/>
    <property type="project" value="UniProtKB-UniRule"/>
</dbReference>
<dbReference type="GO" id="GO:0042744">
    <property type="term" value="P:hydrogen peroxide catabolic process"/>
    <property type="evidence" value="ECO:0007669"/>
    <property type="project" value="UniProtKB-KW"/>
</dbReference>
<dbReference type="InterPro" id="IPR033905">
    <property type="entry name" value="Secretory_peroxidase"/>
</dbReference>
<protein>
    <recommendedName>
        <fullName evidence="19">Peroxidase</fullName>
        <ecNumber evidence="19">1.11.1.7</ecNumber>
    </recommendedName>
</protein>
<dbReference type="InterPro" id="IPR019793">
    <property type="entry name" value="Peroxidases_heam-ligand_BS"/>
</dbReference>
<dbReference type="CDD" id="cd00693">
    <property type="entry name" value="secretory_peroxidase"/>
    <property type="match status" value="1"/>
</dbReference>
<dbReference type="EMBL" id="CM029044">
    <property type="protein sequence ID" value="KAG2606831.1"/>
    <property type="molecule type" value="Genomic_DNA"/>
</dbReference>
<dbReference type="InterPro" id="IPR010255">
    <property type="entry name" value="Haem_peroxidase_sf"/>
</dbReference>
<dbReference type="PANTHER" id="PTHR31388:SF5">
    <property type="entry name" value="PEROXIDASE"/>
    <property type="match status" value="1"/>
</dbReference>
<dbReference type="PRINTS" id="PR00458">
    <property type="entry name" value="PEROXIDASE"/>
</dbReference>
<evidence type="ECO:0000256" key="10">
    <source>
        <dbReference type="ARBA" id="ARBA00023157"/>
    </source>
</evidence>
<keyword evidence="9 16" id="KW-0408">Iron</keyword>
<feature type="disulfide bond" evidence="18">
    <location>
        <begin position="74"/>
        <end position="79"/>
    </location>
</feature>
<accession>A0A8T0T673</accession>
<keyword evidence="7 16" id="KW-0106">Calcium</keyword>
<dbReference type="InterPro" id="IPR000823">
    <property type="entry name" value="Peroxidase_pln"/>
</dbReference>
<dbReference type="InterPro" id="IPR002016">
    <property type="entry name" value="Haem_peroxidase"/>
</dbReference>
<evidence type="ECO:0000256" key="14">
    <source>
        <dbReference type="PIRSR" id="PIRSR600823-1"/>
    </source>
</evidence>
<keyword evidence="4 19" id="KW-0575">Peroxidase</keyword>
<dbReference type="OrthoDB" id="2113341at2759"/>
<keyword evidence="11" id="KW-0325">Glycoprotein</keyword>
<evidence type="ECO:0000313" key="21">
    <source>
        <dbReference type="EMBL" id="KAG2606831.1"/>
    </source>
</evidence>
<evidence type="ECO:0000256" key="1">
    <source>
        <dbReference type="ARBA" id="ARBA00000189"/>
    </source>
</evidence>
<evidence type="ECO:0000256" key="11">
    <source>
        <dbReference type="ARBA" id="ARBA00023180"/>
    </source>
</evidence>
<feature type="disulfide bond" evidence="18">
    <location>
        <begin position="206"/>
        <end position="231"/>
    </location>
</feature>
<evidence type="ECO:0000256" key="8">
    <source>
        <dbReference type="ARBA" id="ARBA00023002"/>
    </source>
</evidence>
<evidence type="ECO:0000313" key="22">
    <source>
        <dbReference type="Proteomes" id="UP000823388"/>
    </source>
</evidence>
<dbReference type="PROSITE" id="PS00435">
    <property type="entry name" value="PEROXIDASE_1"/>
    <property type="match status" value="1"/>
</dbReference>
<evidence type="ECO:0000256" key="9">
    <source>
        <dbReference type="ARBA" id="ARBA00023004"/>
    </source>
</evidence>
<evidence type="ECO:0000256" key="17">
    <source>
        <dbReference type="PIRSR" id="PIRSR600823-4"/>
    </source>
</evidence>
<comment type="catalytic activity">
    <reaction evidence="1 19">
        <text>2 a phenolic donor + H2O2 = 2 a phenolic radical donor + 2 H2O</text>
        <dbReference type="Rhea" id="RHEA:56136"/>
        <dbReference type="ChEBI" id="CHEBI:15377"/>
        <dbReference type="ChEBI" id="CHEBI:16240"/>
        <dbReference type="ChEBI" id="CHEBI:139520"/>
        <dbReference type="ChEBI" id="CHEBI:139521"/>
        <dbReference type="EC" id="1.11.1.7"/>
    </reaction>
</comment>
<feature type="binding site" evidence="16">
    <location>
        <position position="200"/>
    </location>
    <ligand>
        <name>Ca(2+)</name>
        <dbReference type="ChEBI" id="CHEBI:29108"/>
        <label>2</label>
    </ligand>
</feature>
<feature type="binding site" evidence="16">
    <location>
        <position position="244"/>
    </location>
    <ligand>
        <name>Ca(2+)</name>
        <dbReference type="ChEBI" id="CHEBI:29108"/>
        <label>2</label>
    </ligand>
</feature>
<keyword evidence="8 19" id="KW-0560">Oxidoreductase</keyword>
<evidence type="ECO:0000256" key="5">
    <source>
        <dbReference type="ARBA" id="ARBA00022617"/>
    </source>
</evidence>
<evidence type="ECO:0000256" key="2">
    <source>
        <dbReference type="ARBA" id="ARBA00004613"/>
    </source>
</evidence>
<evidence type="ECO:0000256" key="19">
    <source>
        <dbReference type="RuleBase" id="RU362060"/>
    </source>
</evidence>
<dbReference type="FunFam" id="1.10.420.10:FF:000001">
    <property type="entry name" value="Peroxidase"/>
    <property type="match status" value="1"/>
</dbReference>
<dbReference type="GO" id="GO:0140825">
    <property type="term" value="F:lactoperoxidase activity"/>
    <property type="evidence" value="ECO:0007669"/>
    <property type="project" value="UniProtKB-EC"/>
</dbReference>
<dbReference type="Proteomes" id="UP000823388">
    <property type="component" value="Chromosome 4N"/>
</dbReference>
<feature type="binding site" description="axial binding residue" evidence="16">
    <location>
        <position position="199"/>
    </location>
    <ligand>
        <name>heme b</name>
        <dbReference type="ChEBI" id="CHEBI:60344"/>
    </ligand>
    <ligandPart>
        <name>Fe</name>
        <dbReference type="ChEBI" id="CHEBI:18248"/>
    </ligandPart>
</feature>
<comment type="function">
    <text evidence="19">Removal of H(2)O(2), oxidation of toxic reductants, biosynthesis and degradation of lignin, suberization, auxin catabolism, response to environmental stresses such as wounding, pathogen attack and oxidative stress.</text>
</comment>
<comment type="cofactor">
    <cofactor evidence="16 19">
        <name>Ca(2+)</name>
        <dbReference type="ChEBI" id="CHEBI:29108"/>
    </cofactor>
    <text evidence="16 19">Binds 2 calcium ions per subunit.</text>
</comment>
<comment type="cofactor">
    <cofactor evidence="16 19">
        <name>heme b</name>
        <dbReference type="ChEBI" id="CHEBI:60344"/>
    </cofactor>
    <text evidence="16 19">Binds 1 heme b (iron(II)-protoporphyrin IX) group per subunit.</text>
</comment>
<keyword evidence="6 16" id="KW-0479">Metal-binding</keyword>
<feature type="domain" description="Plant heme peroxidase family profile" evidence="20">
    <location>
        <begin position="31"/>
        <end position="324"/>
    </location>
</feature>
<comment type="caution">
    <text evidence="21">The sequence shown here is derived from an EMBL/GenBank/DDBJ whole genome shotgun (WGS) entry which is preliminary data.</text>
</comment>
<feature type="binding site" evidence="16">
    <location>
        <position position="78"/>
    </location>
    <ligand>
        <name>Ca(2+)</name>
        <dbReference type="ChEBI" id="CHEBI:29108"/>
        <label>1</label>
    </ligand>
</feature>
<dbReference type="SUPFAM" id="SSF48113">
    <property type="entry name" value="Heme-dependent peroxidases"/>
    <property type="match status" value="1"/>
</dbReference>
<feature type="disulfide bond" evidence="18">
    <location>
        <begin position="127"/>
        <end position="320"/>
    </location>
</feature>
<feature type="signal peptide" evidence="19">
    <location>
        <begin position="1"/>
        <end position="29"/>
    </location>
</feature>
<dbReference type="PRINTS" id="PR00461">
    <property type="entry name" value="PLPEROXIDASE"/>
</dbReference>
<feature type="binding site" evidence="15">
    <location>
        <position position="169"/>
    </location>
    <ligand>
        <name>substrate</name>
    </ligand>
</feature>
<feature type="binding site" evidence="16">
    <location>
        <position position="76"/>
    </location>
    <ligand>
        <name>Ca(2+)</name>
        <dbReference type="ChEBI" id="CHEBI:29108"/>
        <label>1</label>
    </ligand>
</feature>
<dbReference type="FunFam" id="1.10.520.10:FF:000001">
    <property type="entry name" value="Peroxidase"/>
    <property type="match status" value="1"/>
</dbReference>
<dbReference type="PROSITE" id="PS50873">
    <property type="entry name" value="PEROXIDASE_4"/>
    <property type="match status" value="1"/>
</dbReference>
<keyword evidence="19" id="KW-0732">Signal</keyword>
<evidence type="ECO:0000256" key="15">
    <source>
        <dbReference type="PIRSR" id="PIRSR600823-2"/>
    </source>
</evidence>
<feature type="site" description="Transition state stabilizer" evidence="17">
    <location>
        <position position="68"/>
    </location>
</feature>
<feature type="chain" id="PRO_5035958658" description="Peroxidase" evidence="19">
    <location>
        <begin position="30"/>
        <end position="324"/>
    </location>
</feature>
<keyword evidence="5 19" id="KW-0349">Heme</keyword>
<keyword evidence="22" id="KW-1185">Reference proteome</keyword>
<keyword evidence="10 18" id="KW-1015">Disulfide bond</keyword>
<proteinExistence type="inferred from homology"/>
<name>A0A8T0T673_PANVG</name>
<feature type="active site" description="Proton acceptor" evidence="14">
    <location>
        <position position="72"/>
    </location>
</feature>
<dbReference type="Pfam" id="PF00141">
    <property type="entry name" value="peroxidase"/>
    <property type="match status" value="1"/>
</dbReference>
<dbReference type="InterPro" id="IPR019794">
    <property type="entry name" value="Peroxidases_AS"/>
</dbReference>
<dbReference type="PANTHER" id="PTHR31388">
    <property type="entry name" value="PEROXIDASE 72-RELATED"/>
    <property type="match status" value="1"/>
</dbReference>
<evidence type="ECO:0000256" key="18">
    <source>
        <dbReference type="PIRSR" id="PIRSR600823-5"/>
    </source>
</evidence>
<feature type="binding site" evidence="16">
    <location>
        <position position="80"/>
    </location>
    <ligand>
        <name>Ca(2+)</name>
        <dbReference type="ChEBI" id="CHEBI:29108"/>
        <label>1</label>
    </ligand>
</feature>
<sequence>MVTFARPTTALVALAAAVVAAVLGGGAEAQQLSPNFYSSTCPSVATIVRRGMASAVQKEARMGASILRMFFHDCFVNGCDGSILLDDTPTFTGEKGAGPNANSVRGFEVIDAIKAQVEASCTATVSCADILALAARDAVNLLGGPTWSVPLGRKDSRTASQSLANANLPGPGSSLATLVSMFGTQGLSARDMTALSGAHTVGRSQCQFFRGRIYTESNINGSFAALRRRTCPRSGGDGNLAPFDAQTPDAFDNAYYQNLVARKGLLHSDQELFNGGAQDALVRQYSSNPSQFAADFVAAMVKMGNLLPSAGTRTEVRLNCRKVN</sequence>
<feature type="binding site" evidence="16">
    <location>
        <position position="247"/>
    </location>
    <ligand>
        <name>Ca(2+)</name>
        <dbReference type="ChEBI" id="CHEBI:29108"/>
        <label>2</label>
    </ligand>
</feature>
<dbReference type="GO" id="GO:0020037">
    <property type="term" value="F:heme binding"/>
    <property type="evidence" value="ECO:0007669"/>
    <property type="project" value="UniProtKB-UniRule"/>
</dbReference>
<comment type="similarity">
    <text evidence="3">Belongs to the peroxidase family. Ascorbate peroxidase subfamily.</text>
</comment>
<feature type="disulfide bond" evidence="18">
    <location>
        <begin position="41"/>
        <end position="121"/>
    </location>
</feature>
<dbReference type="AlphaFoldDB" id="A0A8T0T673"/>
<comment type="similarity">
    <text evidence="19">Belongs to the peroxidase family. Classical plant (class III) peroxidase subfamily.</text>
</comment>
<evidence type="ECO:0000256" key="12">
    <source>
        <dbReference type="ARBA" id="ARBA00023283"/>
    </source>
</evidence>
<feature type="binding site" evidence="16">
    <location>
        <position position="73"/>
    </location>
    <ligand>
        <name>Ca(2+)</name>
        <dbReference type="ChEBI" id="CHEBI:29108"/>
        <label>1</label>
    </ligand>
</feature>
<feature type="binding site" evidence="16">
    <location>
        <position position="252"/>
    </location>
    <ligand>
        <name>Ca(2+)</name>
        <dbReference type="ChEBI" id="CHEBI:29108"/>
        <label>2</label>
    </ligand>
</feature>
<comment type="subcellular location">
    <subcellularLocation>
        <location evidence="2 19">Secreted</location>
    </subcellularLocation>
</comment>
<keyword evidence="19" id="KW-0964">Secreted</keyword>
<dbReference type="GO" id="GO:0005576">
    <property type="term" value="C:extracellular region"/>
    <property type="evidence" value="ECO:0007669"/>
    <property type="project" value="UniProtKB-SubCell"/>
</dbReference>
<reference evidence="21" key="1">
    <citation type="submission" date="2020-05" db="EMBL/GenBank/DDBJ databases">
        <title>WGS assembly of Panicum virgatum.</title>
        <authorList>
            <person name="Lovell J.T."/>
            <person name="Jenkins J."/>
            <person name="Shu S."/>
            <person name="Juenger T.E."/>
            <person name="Schmutz J."/>
        </authorList>
    </citation>
    <scope>NUCLEOTIDE SEQUENCE</scope>
    <source>
        <strain evidence="21">AP13</strain>
    </source>
</reference>
<dbReference type="Gene3D" id="1.10.520.10">
    <property type="match status" value="1"/>
</dbReference>
<evidence type="ECO:0000259" key="20">
    <source>
        <dbReference type="PROSITE" id="PS50873"/>
    </source>
</evidence>
<feature type="binding site" evidence="16">
    <location>
        <position position="82"/>
    </location>
    <ligand>
        <name>Ca(2+)</name>
        <dbReference type="ChEBI" id="CHEBI:29108"/>
        <label>1</label>
    </ligand>
</feature>
<dbReference type="PROSITE" id="PS00436">
    <property type="entry name" value="PEROXIDASE_2"/>
    <property type="match status" value="1"/>
</dbReference>
<dbReference type="Gene3D" id="1.10.420.10">
    <property type="entry name" value="Peroxidase, domain 2"/>
    <property type="match status" value="1"/>
</dbReference>
<gene>
    <name evidence="21" type="ORF">PVAP13_4NG162600</name>
</gene>